<dbReference type="Pfam" id="PF02518">
    <property type="entry name" value="HATPase_c"/>
    <property type="match status" value="1"/>
</dbReference>
<dbReference type="SMART" id="SM00388">
    <property type="entry name" value="HisKA"/>
    <property type="match status" value="1"/>
</dbReference>
<feature type="compositionally biased region" description="Basic and acidic residues" evidence="6">
    <location>
        <begin position="1"/>
        <end position="11"/>
    </location>
</feature>
<dbReference type="PROSITE" id="PS50109">
    <property type="entry name" value="HIS_KIN"/>
    <property type="match status" value="1"/>
</dbReference>
<dbReference type="InterPro" id="IPR000700">
    <property type="entry name" value="PAS-assoc_C"/>
</dbReference>
<evidence type="ECO:0000313" key="11">
    <source>
        <dbReference type="Proteomes" id="UP000399692"/>
    </source>
</evidence>
<dbReference type="InterPro" id="IPR035965">
    <property type="entry name" value="PAS-like_dom_sf"/>
</dbReference>
<feature type="domain" description="PAC" evidence="9">
    <location>
        <begin position="226"/>
        <end position="279"/>
    </location>
</feature>
<dbReference type="InterPro" id="IPR003661">
    <property type="entry name" value="HisK_dim/P_dom"/>
</dbReference>
<dbReference type="InterPro" id="IPR013655">
    <property type="entry name" value="PAS_fold_3"/>
</dbReference>
<dbReference type="SUPFAM" id="SSF55785">
    <property type="entry name" value="PYP-like sensor domain (PAS domain)"/>
    <property type="match status" value="2"/>
</dbReference>
<dbReference type="AlphaFoldDB" id="A0A5E6QC86"/>
<keyword evidence="10" id="KW-0418">Kinase</keyword>
<dbReference type="EC" id="2.7.13.3" evidence="2"/>
<keyword evidence="3 4" id="KW-0597">Phosphoprotein</keyword>
<accession>A0A5E6QC86</accession>
<dbReference type="PANTHER" id="PTHR43065:SF49">
    <property type="entry name" value="HISTIDINE KINASE"/>
    <property type="match status" value="1"/>
</dbReference>
<dbReference type="Pfam" id="PF08447">
    <property type="entry name" value="PAS_3"/>
    <property type="match status" value="2"/>
</dbReference>
<evidence type="ECO:0000256" key="3">
    <source>
        <dbReference type="ARBA" id="ARBA00022553"/>
    </source>
</evidence>
<protein>
    <recommendedName>
        <fullName evidence="2">histidine kinase</fullName>
        <ecNumber evidence="2">2.7.13.3</ecNumber>
    </recommendedName>
</protein>
<evidence type="ECO:0000259" key="7">
    <source>
        <dbReference type="PROSITE" id="PS50109"/>
    </source>
</evidence>
<feature type="coiled-coil region" evidence="5">
    <location>
        <begin position="270"/>
        <end position="301"/>
    </location>
</feature>
<evidence type="ECO:0000256" key="5">
    <source>
        <dbReference type="SAM" id="Coils"/>
    </source>
</evidence>
<reference evidence="10 11" key="1">
    <citation type="submission" date="2019-09" db="EMBL/GenBank/DDBJ databases">
        <authorList>
            <person name="Chandra G."/>
            <person name="Truman W A."/>
        </authorList>
    </citation>
    <scope>NUCLEOTIDE SEQUENCE [LARGE SCALE GENOMIC DNA]</scope>
    <source>
        <strain evidence="10">PS631</strain>
    </source>
</reference>
<dbReference type="InterPro" id="IPR000014">
    <property type="entry name" value="PAS"/>
</dbReference>
<keyword evidence="10" id="KW-0808">Transferase</keyword>
<dbReference type="Gene3D" id="3.30.450.20">
    <property type="entry name" value="PAS domain"/>
    <property type="match status" value="2"/>
</dbReference>
<name>A0A5E6QC86_PSEFL</name>
<keyword evidence="5" id="KW-0175">Coiled coil</keyword>
<proteinExistence type="predicted"/>
<dbReference type="Pfam" id="PF00512">
    <property type="entry name" value="HisKA"/>
    <property type="match status" value="1"/>
</dbReference>
<dbReference type="InterPro" id="IPR011006">
    <property type="entry name" value="CheY-like_superfamily"/>
</dbReference>
<dbReference type="SUPFAM" id="SSF52172">
    <property type="entry name" value="CheY-like"/>
    <property type="match status" value="1"/>
</dbReference>
<dbReference type="InterPro" id="IPR003594">
    <property type="entry name" value="HATPase_dom"/>
</dbReference>
<dbReference type="PANTHER" id="PTHR43065">
    <property type="entry name" value="SENSOR HISTIDINE KINASE"/>
    <property type="match status" value="1"/>
</dbReference>
<dbReference type="SMART" id="SM00387">
    <property type="entry name" value="HATPase_c"/>
    <property type="match status" value="1"/>
</dbReference>
<comment type="catalytic activity">
    <reaction evidence="1">
        <text>ATP + protein L-histidine = ADP + protein N-phospho-L-histidine.</text>
        <dbReference type="EC" id="2.7.13.3"/>
    </reaction>
</comment>
<feature type="domain" description="PAC" evidence="9">
    <location>
        <begin position="99"/>
        <end position="151"/>
    </location>
</feature>
<dbReference type="GO" id="GO:0000155">
    <property type="term" value="F:phosphorelay sensor kinase activity"/>
    <property type="evidence" value="ECO:0007669"/>
    <property type="project" value="InterPro"/>
</dbReference>
<dbReference type="Gene3D" id="1.10.287.130">
    <property type="match status" value="1"/>
</dbReference>
<dbReference type="CDD" id="cd00156">
    <property type="entry name" value="REC"/>
    <property type="match status" value="1"/>
</dbReference>
<dbReference type="InterPro" id="IPR005467">
    <property type="entry name" value="His_kinase_dom"/>
</dbReference>
<feature type="modified residue" description="4-aspartylphosphate" evidence="4">
    <location>
        <position position="603"/>
    </location>
</feature>
<dbReference type="PROSITE" id="PS50110">
    <property type="entry name" value="RESPONSE_REGULATORY"/>
    <property type="match status" value="1"/>
</dbReference>
<dbReference type="PROSITE" id="PS50113">
    <property type="entry name" value="PAC"/>
    <property type="match status" value="2"/>
</dbReference>
<evidence type="ECO:0000313" key="10">
    <source>
        <dbReference type="EMBL" id="VVM52878.1"/>
    </source>
</evidence>
<dbReference type="InterPro" id="IPR004358">
    <property type="entry name" value="Sig_transdc_His_kin-like_C"/>
</dbReference>
<evidence type="ECO:0000259" key="9">
    <source>
        <dbReference type="PROSITE" id="PS50113"/>
    </source>
</evidence>
<dbReference type="EMBL" id="CABVHF010000001">
    <property type="protein sequence ID" value="VVM52878.1"/>
    <property type="molecule type" value="Genomic_DNA"/>
</dbReference>
<dbReference type="NCBIfam" id="TIGR00229">
    <property type="entry name" value="sensory_box"/>
    <property type="match status" value="1"/>
</dbReference>
<dbReference type="CDD" id="cd00082">
    <property type="entry name" value="HisKA"/>
    <property type="match status" value="1"/>
</dbReference>
<dbReference type="SUPFAM" id="SSF55874">
    <property type="entry name" value="ATPase domain of HSP90 chaperone/DNA topoisomerase II/histidine kinase"/>
    <property type="match status" value="1"/>
</dbReference>
<feature type="region of interest" description="Disordered" evidence="6">
    <location>
        <begin position="1"/>
        <end position="25"/>
    </location>
</feature>
<dbReference type="InterPro" id="IPR001789">
    <property type="entry name" value="Sig_transdc_resp-reg_receiver"/>
</dbReference>
<feature type="domain" description="Response regulatory" evidence="8">
    <location>
        <begin position="552"/>
        <end position="665"/>
    </location>
</feature>
<dbReference type="SMART" id="SM00086">
    <property type="entry name" value="PAC"/>
    <property type="match status" value="2"/>
</dbReference>
<dbReference type="SMART" id="SM00448">
    <property type="entry name" value="REC"/>
    <property type="match status" value="1"/>
</dbReference>
<evidence type="ECO:0000256" key="1">
    <source>
        <dbReference type="ARBA" id="ARBA00000085"/>
    </source>
</evidence>
<gene>
    <name evidence="10" type="primary">rcsC_8</name>
    <name evidence="10" type="ORF">PS631_00912</name>
</gene>
<dbReference type="CDD" id="cd00130">
    <property type="entry name" value="PAS"/>
    <property type="match status" value="1"/>
</dbReference>
<organism evidence="10 11">
    <name type="scientific">Pseudomonas fluorescens</name>
    <dbReference type="NCBI Taxonomy" id="294"/>
    <lineage>
        <taxon>Bacteria</taxon>
        <taxon>Pseudomonadati</taxon>
        <taxon>Pseudomonadota</taxon>
        <taxon>Gammaproteobacteria</taxon>
        <taxon>Pseudomonadales</taxon>
        <taxon>Pseudomonadaceae</taxon>
        <taxon>Pseudomonas</taxon>
    </lineage>
</organism>
<feature type="domain" description="Histidine kinase" evidence="7">
    <location>
        <begin position="317"/>
        <end position="533"/>
    </location>
</feature>
<dbReference type="Pfam" id="PF00072">
    <property type="entry name" value="Response_reg"/>
    <property type="match status" value="1"/>
</dbReference>
<dbReference type="InterPro" id="IPR036097">
    <property type="entry name" value="HisK_dim/P_sf"/>
</dbReference>
<dbReference type="InterPro" id="IPR001610">
    <property type="entry name" value="PAC"/>
</dbReference>
<dbReference type="OrthoDB" id="6973808at2"/>
<evidence type="ECO:0000256" key="6">
    <source>
        <dbReference type="SAM" id="MobiDB-lite"/>
    </source>
</evidence>
<dbReference type="Gene3D" id="3.30.565.10">
    <property type="entry name" value="Histidine kinase-like ATPase, C-terminal domain"/>
    <property type="match status" value="1"/>
</dbReference>
<evidence type="ECO:0000256" key="2">
    <source>
        <dbReference type="ARBA" id="ARBA00012438"/>
    </source>
</evidence>
<evidence type="ECO:0000256" key="4">
    <source>
        <dbReference type="PROSITE-ProRule" id="PRU00169"/>
    </source>
</evidence>
<evidence type="ECO:0000259" key="8">
    <source>
        <dbReference type="PROSITE" id="PS50110"/>
    </source>
</evidence>
<sequence>MEHRPTLRTERAGPPLSATGSSSTVHDSELRFRALVGASSTTLYRMSPDWTQMHELTGQGFLEETAQPCRSWIEKYIPDADRTQVLPAVEQAIRTQSVFELEHRVLLVDGSFGWTHSRAVPIFDQSGELIEWFGAASDLTERHRSQARLDESEAAFELLANTMPQLAWVCDALGSVVFVNNRWQEYFGAAVDGAGNGLMTHAGVHPEDVGKTVQDFALARASGQDFTTEHRLCGQNGTYRWFMVRATPYREPHSGQILRWYGTSIDVHDRHDAEDQLRNFNEQLEVEVQARSRDLLAAEAQLRQMQKLEAIGQLTGGVAHDFNNILTIIRNAAELLRRNPGAGDKQHRFIDLILETADRATKLTGQLLAFARRQTLKPETFLAAQRVQQIAEMLRSMVGANIRIELSLPEQDHYVNTDPNQFETALVNLVINARDAMQGAGDITLAVSAAPALSSPASAPTVIISVTDQGHGIDAANLERVFEPFFTTKAVGKGTGLGLSQVYGFVNQSGGQVSVESELGTGTTMRIALPAATPPPPSQQEIAVPLAVNDAQVLLVEDNAQVGEITVSLLQELGYKTQLVSSAAAAIELLQDLHPPVDVVLSDVVMPGMTGLELADVISERWPGLPVVLASGYSSALSQGSQRHPQLLKKPYAVDDLLKALNRALQR</sequence>
<dbReference type="PRINTS" id="PR00344">
    <property type="entry name" value="BCTRLSENSOR"/>
</dbReference>
<dbReference type="Proteomes" id="UP000399692">
    <property type="component" value="Unassembled WGS sequence"/>
</dbReference>
<dbReference type="Gene3D" id="3.40.50.2300">
    <property type="match status" value="1"/>
</dbReference>
<dbReference type="SUPFAM" id="SSF47384">
    <property type="entry name" value="Homodimeric domain of signal transducing histidine kinase"/>
    <property type="match status" value="1"/>
</dbReference>
<dbReference type="InterPro" id="IPR036890">
    <property type="entry name" value="HATPase_C_sf"/>
</dbReference>